<dbReference type="SUPFAM" id="SSF117892">
    <property type="entry name" value="Band 7/SPFH domain"/>
    <property type="match status" value="1"/>
</dbReference>
<name>A0A8J8SXH5_HALGN</name>
<accession>A0A8J8SXH5</accession>
<dbReference type="EMBL" id="RRYP01017779">
    <property type="protein sequence ID" value="TNV73956.1"/>
    <property type="molecule type" value="Genomic_DNA"/>
</dbReference>
<evidence type="ECO:0000313" key="2">
    <source>
        <dbReference type="EMBL" id="TNV73956.1"/>
    </source>
</evidence>
<proteinExistence type="predicted"/>
<evidence type="ECO:0000313" key="3">
    <source>
        <dbReference type="Proteomes" id="UP000785679"/>
    </source>
</evidence>
<keyword evidence="3" id="KW-1185">Reference proteome</keyword>
<dbReference type="OrthoDB" id="190994at2759"/>
<evidence type="ECO:0000259" key="1">
    <source>
        <dbReference type="Pfam" id="PF01145"/>
    </source>
</evidence>
<dbReference type="AlphaFoldDB" id="A0A8J8SXH5"/>
<sequence length="243" mass="27413">MNRASTSSGWATTSFRTSQRQATLPQISCRTKDGLQLKLEISFQYRVLKDQIFNIYTTYADEMKNILLRVAIDSISDTSTLYTSYDFFTTRESIGQKMKEDLNTRLTNDLYSEVVFFQLRSIDLPNDYENAIQQTEVTKQGILQAEAQRNKNKVVQDTYVESARIGKNITINQAYGKGDALQLRTNATAGTFMNVTQSQAQAYAQMKTDLGFANTDLISYLQLSLIQNNPTGNMVLALNKAKA</sequence>
<comment type="caution">
    <text evidence="2">The sequence shown here is derived from an EMBL/GenBank/DDBJ whole genome shotgun (WGS) entry which is preliminary data.</text>
</comment>
<dbReference type="Pfam" id="PF01145">
    <property type="entry name" value="Band_7"/>
    <property type="match status" value="1"/>
</dbReference>
<gene>
    <name evidence="2" type="ORF">FGO68_gene8269</name>
</gene>
<dbReference type="InterPro" id="IPR036013">
    <property type="entry name" value="Band_7/SPFH_dom_sf"/>
</dbReference>
<dbReference type="InterPro" id="IPR050710">
    <property type="entry name" value="Band7/mec-2_domain"/>
</dbReference>
<dbReference type="Proteomes" id="UP000785679">
    <property type="component" value="Unassembled WGS sequence"/>
</dbReference>
<protein>
    <recommendedName>
        <fullName evidence="1">Band 7 domain-containing protein</fullName>
    </recommendedName>
</protein>
<reference evidence="2" key="1">
    <citation type="submission" date="2019-06" db="EMBL/GenBank/DDBJ databases">
        <authorList>
            <person name="Zheng W."/>
        </authorList>
    </citation>
    <scope>NUCLEOTIDE SEQUENCE</scope>
    <source>
        <strain evidence="2">QDHG01</strain>
    </source>
</reference>
<dbReference type="InterPro" id="IPR001107">
    <property type="entry name" value="Band_7"/>
</dbReference>
<feature type="domain" description="Band 7" evidence="1">
    <location>
        <begin position="14"/>
        <end position="152"/>
    </location>
</feature>
<organism evidence="2 3">
    <name type="scientific">Halteria grandinella</name>
    <dbReference type="NCBI Taxonomy" id="5974"/>
    <lineage>
        <taxon>Eukaryota</taxon>
        <taxon>Sar</taxon>
        <taxon>Alveolata</taxon>
        <taxon>Ciliophora</taxon>
        <taxon>Intramacronucleata</taxon>
        <taxon>Spirotrichea</taxon>
        <taxon>Stichotrichia</taxon>
        <taxon>Sporadotrichida</taxon>
        <taxon>Halteriidae</taxon>
        <taxon>Halteria</taxon>
    </lineage>
</organism>
<dbReference type="Gene3D" id="3.30.479.30">
    <property type="entry name" value="Band 7 domain"/>
    <property type="match status" value="1"/>
</dbReference>
<dbReference type="PANTHER" id="PTHR43327:SF10">
    <property type="entry name" value="STOMATIN-LIKE PROTEIN 2, MITOCHONDRIAL"/>
    <property type="match status" value="1"/>
</dbReference>
<dbReference type="PANTHER" id="PTHR43327">
    <property type="entry name" value="STOMATIN-LIKE PROTEIN 2, MITOCHONDRIAL"/>
    <property type="match status" value="1"/>
</dbReference>